<evidence type="ECO:0000313" key="2">
    <source>
        <dbReference type="EMBL" id="KPH51741.1"/>
    </source>
</evidence>
<feature type="compositionally biased region" description="Polar residues" evidence="1">
    <location>
        <begin position="104"/>
        <end position="118"/>
    </location>
</feature>
<comment type="caution">
    <text evidence="2">The sequence shown here is derived from an EMBL/GenBank/DDBJ whole genome shotgun (WGS) entry which is preliminary data.</text>
</comment>
<organism evidence="2 3">
    <name type="scientific">Helicobacter pullorum</name>
    <dbReference type="NCBI Taxonomy" id="35818"/>
    <lineage>
        <taxon>Bacteria</taxon>
        <taxon>Pseudomonadati</taxon>
        <taxon>Campylobacterota</taxon>
        <taxon>Epsilonproteobacteria</taxon>
        <taxon>Campylobacterales</taxon>
        <taxon>Helicobacteraceae</taxon>
        <taxon>Helicobacter</taxon>
    </lineage>
</organism>
<gene>
    <name evidence="2" type="ORF">HPU229334_04205</name>
</gene>
<feature type="region of interest" description="Disordered" evidence="1">
    <location>
        <begin position="58"/>
        <end position="118"/>
    </location>
</feature>
<name>A0A0N0LR81_9HELI</name>
<dbReference type="AlphaFoldDB" id="A0A0N0LR81"/>
<evidence type="ECO:0000313" key="3">
    <source>
        <dbReference type="Proteomes" id="UP000037997"/>
    </source>
</evidence>
<feature type="compositionally biased region" description="Basic and acidic residues" evidence="1">
    <location>
        <begin position="85"/>
        <end position="103"/>
    </location>
</feature>
<evidence type="ECO:0000256" key="1">
    <source>
        <dbReference type="SAM" id="MobiDB-lite"/>
    </source>
</evidence>
<accession>A0A0N0LR81</accession>
<reference evidence="2 3" key="1">
    <citation type="submission" date="2014-06" db="EMBL/GenBank/DDBJ databases">
        <title>Helicobacter pullorum isolates in fresh chicken meat - phenotypic and genotypic features.</title>
        <authorList>
            <person name="Borges V."/>
            <person name="Santos A."/>
            <person name="Correia C.B."/>
            <person name="Saraiva M."/>
            <person name="Menard A."/>
            <person name="Vieira L."/>
            <person name="Sampaio D.A."/>
            <person name="Gomes J.P."/>
            <person name="Oleastro M."/>
        </authorList>
    </citation>
    <scope>NUCLEOTIDE SEQUENCE [LARGE SCALE GENOMIC DNA]</scope>
    <source>
        <strain evidence="2 3">229334/12</strain>
    </source>
</reference>
<sequence>MKIFVSTLEIIYVGEKDFIYNHKGKKYNIKKGDILVMSDDYYSKYLLNKPFFEAKKKKHNKQKEAQEAQEVQEVQEVQETQEDNALAKEAKRSTRSTRSKEAQEVQNSSILEFAAQQE</sequence>
<dbReference type="RefSeq" id="WP_054198825.1">
    <property type="nucleotide sequence ID" value="NZ_JNOC01000175.1"/>
</dbReference>
<dbReference type="EMBL" id="JNOC01000175">
    <property type="protein sequence ID" value="KPH51741.1"/>
    <property type="molecule type" value="Genomic_DNA"/>
</dbReference>
<protein>
    <submittedName>
        <fullName evidence="2">Uncharacterized protein</fullName>
    </submittedName>
</protein>
<dbReference type="PATRIC" id="fig|35818.11.peg.836"/>
<feature type="compositionally biased region" description="Low complexity" evidence="1">
    <location>
        <begin position="68"/>
        <end position="78"/>
    </location>
</feature>
<proteinExistence type="predicted"/>
<dbReference type="Proteomes" id="UP000037997">
    <property type="component" value="Unassembled WGS sequence"/>
</dbReference>